<dbReference type="Proteomes" id="UP001152797">
    <property type="component" value="Unassembled WGS sequence"/>
</dbReference>
<dbReference type="InterPro" id="IPR000477">
    <property type="entry name" value="RT_dom"/>
</dbReference>
<comment type="caution">
    <text evidence="3">The sequence shown here is derived from an EMBL/GenBank/DDBJ whole genome shotgun (WGS) entry which is preliminary data.</text>
</comment>
<evidence type="ECO:0000313" key="3">
    <source>
        <dbReference type="EMBL" id="CAI4003609.1"/>
    </source>
</evidence>
<evidence type="ECO:0000313" key="4">
    <source>
        <dbReference type="EMBL" id="CAL1156984.1"/>
    </source>
</evidence>
<accession>A0A9P1G7A6</accession>
<protein>
    <submittedName>
        <fullName evidence="5">RNase H type-1 domain-containing protein</fullName>
    </submittedName>
</protein>
<evidence type="ECO:0000256" key="1">
    <source>
        <dbReference type="SAM" id="MobiDB-lite"/>
    </source>
</evidence>
<feature type="compositionally biased region" description="Acidic residues" evidence="1">
    <location>
        <begin position="163"/>
        <end position="184"/>
    </location>
</feature>
<dbReference type="InterPro" id="IPR036691">
    <property type="entry name" value="Endo/exonu/phosph_ase_sf"/>
</dbReference>
<evidence type="ECO:0000313" key="6">
    <source>
        <dbReference type="Proteomes" id="UP001152797"/>
    </source>
</evidence>
<dbReference type="AlphaFoldDB" id="A0A9P1G7A6"/>
<evidence type="ECO:0000259" key="2">
    <source>
        <dbReference type="Pfam" id="PF00078"/>
    </source>
</evidence>
<feature type="domain" description="Reverse transcriptase" evidence="2">
    <location>
        <begin position="504"/>
        <end position="659"/>
    </location>
</feature>
<dbReference type="Pfam" id="PF00078">
    <property type="entry name" value="RVT_1"/>
    <property type="match status" value="1"/>
</dbReference>
<sequence>MTVQLVANFPEQSTELQEHDEVILMQAQVNIQQVLHCPDQCFAPAESQETLGQTGSNCLHASGVPVAHGVNLPSGDNEPNTYEFNIHAAEYIPGGPNVQPHLGLYQTSVQVKQGQRRPLADYGNNRAYAQEEDDTQSLMAQGTKARPQDPDPFLVDNPAIAQQEDDIEDDIESDDSIESSDPDWQEATLFSPRSVPVTRQINLQSHPLRRYQIAHALRWATEEVMEDYSLAVSLQEMAIHPCNACFSPNVTISRSIFHIRDAIVLVKQMSRDLSHKKCTRWDKELYQTSRIHAATFQISDKCIAGGVCYGYAQAADSRATQEMTDQLLSQLTSLIVEGFPGPAFVAGDFNQIPGTLAEPQKWEARGWKEIQTRAQELWGISPGPTCCQVSRKDFVYLSPALQTLLVSCSNTFDKFPDHSTLVGILNGPSKPTPIARWPKPAALDYSELTPHKFAAHPCQPARTKSSPTEQYTAICHAFENHVSTVRVGLDAMSRKDLLAMPASSLWWNMQHRIELALQSAEPLTGATSDVVKAFNHLPREVTFQVAIRMGVHPQIIRAWAASTTQLRRHFVVKNSPSAQVSSTTGFVEGCGLSVVAMVLINTLLHAYIQQKHPDVTFTTYVDNFELQSNQVTDTSQALKSLDGFCKLLDIQLDQKKTYRWAVTAAGRQEIRDAEELVVKAVRDLGAHLQFESRQTNATVTSKFKALPALWHLLSRSQATYDQKLKVLRTVAWPRAMYAVSTVHIGSAHFVDARAGAFQAIGGTKAGANPQIHLSLTTHPSADPEFYALWNTVQQFRRNIPPELLDATLAPTAVVPNRKRKPGPGGVLITRLEAICWAYKADGIFTDGEGGSLHILDTPVQELRCRLIRAWQQMVGCQWEHRKGFRGLRLVSTELSKPASTFASDELGFKRVAQNGTFYTHDTLQHAGIVEEASCKFCQLQDSVFHRHWECPYTASSRNLIPANILEYIAHAPQCLQEHGWATEPAELRAYRSSLTQIPDTLNHFVFHGPPRRHYDLFCDGTGIDPKQPSTRLVAWAVVVAGSDPQQLHTPIAWGGVPGQHQTVIRAELFALYPPSSLDFTRGNATEPPLQFGVIVSTSYAGLGQSSAVG</sequence>
<dbReference type="OrthoDB" id="448147at2759"/>
<reference evidence="3" key="1">
    <citation type="submission" date="2022-10" db="EMBL/GenBank/DDBJ databases">
        <authorList>
            <person name="Chen Y."/>
            <person name="Dougan E. K."/>
            <person name="Chan C."/>
            <person name="Rhodes N."/>
            <person name="Thang M."/>
        </authorList>
    </citation>
    <scope>NUCLEOTIDE SEQUENCE</scope>
</reference>
<reference evidence="4" key="2">
    <citation type="submission" date="2024-04" db="EMBL/GenBank/DDBJ databases">
        <authorList>
            <person name="Chen Y."/>
            <person name="Shah S."/>
            <person name="Dougan E. K."/>
            <person name="Thang M."/>
            <person name="Chan C."/>
        </authorList>
    </citation>
    <scope>NUCLEOTIDE SEQUENCE [LARGE SCALE GENOMIC DNA]</scope>
</reference>
<dbReference type="EMBL" id="CAMXCT020003301">
    <property type="protein sequence ID" value="CAL1156984.1"/>
    <property type="molecule type" value="Genomic_DNA"/>
</dbReference>
<dbReference type="SUPFAM" id="SSF56219">
    <property type="entry name" value="DNase I-like"/>
    <property type="match status" value="1"/>
</dbReference>
<gene>
    <name evidence="3" type="ORF">C1SCF055_LOCUS29463</name>
</gene>
<keyword evidence="6" id="KW-1185">Reference proteome</keyword>
<dbReference type="EMBL" id="CAMXCT010003301">
    <property type="protein sequence ID" value="CAI4003609.1"/>
    <property type="molecule type" value="Genomic_DNA"/>
</dbReference>
<proteinExistence type="predicted"/>
<dbReference type="EMBL" id="CAMXCT030003301">
    <property type="protein sequence ID" value="CAL4790921.1"/>
    <property type="molecule type" value="Genomic_DNA"/>
</dbReference>
<evidence type="ECO:0000313" key="5">
    <source>
        <dbReference type="EMBL" id="CAL4790921.1"/>
    </source>
</evidence>
<name>A0A9P1G7A6_9DINO</name>
<feature type="region of interest" description="Disordered" evidence="1">
    <location>
        <begin position="129"/>
        <end position="191"/>
    </location>
</feature>
<organism evidence="3">
    <name type="scientific">Cladocopium goreaui</name>
    <dbReference type="NCBI Taxonomy" id="2562237"/>
    <lineage>
        <taxon>Eukaryota</taxon>
        <taxon>Sar</taxon>
        <taxon>Alveolata</taxon>
        <taxon>Dinophyceae</taxon>
        <taxon>Suessiales</taxon>
        <taxon>Symbiodiniaceae</taxon>
        <taxon>Cladocopium</taxon>
    </lineage>
</organism>